<organism evidence="2 3">
    <name type="scientific">Limnoglobus roseus</name>
    <dbReference type="NCBI Taxonomy" id="2598579"/>
    <lineage>
        <taxon>Bacteria</taxon>
        <taxon>Pseudomonadati</taxon>
        <taxon>Planctomycetota</taxon>
        <taxon>Planctomycetia</taxon>
        <taxon>Gemmatales</taxon>
        <taxon>Gemmataceae</taxon>
        <taxon>Limnoglobus</taxon>
    </lineage>
</organism>
<dbReference type="EMBL" id="CP042425">
    <property type="protein sequence ID" value="QEL15564.1"/>
    <property type="molecule type" value="Genomic_DNA"/>
</dbReference>
<dbReference type="Gene3D" id="3.90.550.10">
    <property type="entry name" value="Spore Coat Polysaccharide Biosynthesis Protein SpsA, Chain A"/>
    <property type="match status" value="1"/>
</dbReference>
<dbReference type="AlphaFoldDB" id="A0A5C1AEN9"/>
<feature type="domain" description="Glycosyltransferase 2-like" evidence="1">
    <location>
        <begin position="7"/>
        <end position="137"/>
    </location>
</feature>
<dbReference type="OrthoDB" id="9772170at2"/>
<keyword evidence="3" id="KW-1185">Reference proteome</keyword>
<protein>
    <submittedName>
        <fullName evidence="2">GT2 family glycosyltransferase</fullName>
    </submittedName>
</protein>
<dbReference type="InterPro" id="IPR001173">
    <property type="entry name" value="Glyco_trans_2-like"/>
</dbReference>
<proteinExistence type="predicted"/>
<dbReference type="PANTHER" id="PTHR22916:SF3">
    <property type="entry name" value="UDP-GLCNAC:BETAGAL BETA-1,3-N-ACETYLGLUCOSAMINYLTRANSFERASE-LIKE PROTEIN 1"/>
    <property type="match status" value="1"/>
</dbReference>
<evidence type="ECO:0000313" key="2">
    <source>
        <dbReference type="EMBL" id="QEL15564.1"/>
    </source>
</evidence>
<keyword evidence="2" id="KW-0808">Transferase</keyword>
<dbReference type="InterPro" id="IPR029044">
    <property type="entry name" value="Nucleotide-diphossugar_trans"/>
</dbReference>
<name>A0A5C1AEN9_9BACT</name>
<evidence type="ECO:0000259" key="1">
    <source>
        <dbReference type="Pfam" id="PF00535"/>
    </source>
</evidence>
<gene>
    <name evidence="2" type="ORF">PX52LOC_02489</name>
</gene>
<dbReference type="RefSeq" id="WP_149110366.1">
    <property type="nucleotide sequence ID" value="NZ_CP042425.1"/>
</dbReference>
<reference evidence="3" key="1">
    <citation type="submission" date="2019-08" db="EMBL/GenBank/DDBJ databases">
        <title>Limnoglobus roseus gen. nov., sp. nov., a novel freshwater planctomycete with a giant genome from the family Gemmataceae.</title>
        <authorList>
            <person name="Kulichevskaya I.S."/>
            <person name="Naumoff D.G."/>
            <person name="Miroshnikov K."/>
            <person name="Ivanova A."/>
            <person name="Philippov D.A."/>
            <person name="Hakobyan A."/>
            <person name="Rijpstra I.C."/>
            <person name="Sinninghe Damste J.S."/>
            <person name="Liesack W."/>
            <person name="Dedysh S.N."/>
        </authorList>
    </citation>
    <scope>NUCLEOTIDE SEQUENCE [LARGE SCALE GENOMIC DNA]</scope>
    <source>
        <strain evidence="3">PX52</strain>
    </source>
</reference>
<dbReference type="Proteomes" id="UP000324974">
    <property type="component" value="Chromosome"/>
</dbReference>
<dbReference type="Pfam" id="PF00535">
    <property type="entry name" value="Glycos_transf_2"/>
    <property type="match status" value="1"/>
</dbReference>
<dbReference type="SUPFAM" id="SSF53448">
    <property type="entry name" value="Nucleotide-diphospho-sugar transferases"/>
    <property type="match status" value="1"/>
</dbReference>
<dbReference type="GO" id="GO:0016758">
    <property type="term" value="F:hexosyltransferase activity"/>
    <property type="evidence" value="ECO:0007669"/>
    <property type="project" value="UniProtKB-ARBA"/>
</dbReference>
<dbReference type="KEGG" id="lrs:PX52LOC_02489"/>
<accession>A0A5C1AEN9</accession>
<sequence>MTTPEISVIMPAWNRAGYLPLAIQSVAEQTVAARLEVVVADDASTDDTAEVVRKLTDRWRERLRITYLALPKGGVCAARNAALAASRTPLVAFLDSDDVWEPTKLEAQVALLATDVGVVHTNFRYVDAAGRFTDGGGQRPNNPARGACLPALLAEDTVVFSSVLMRREVIDRAAKDEPHGLPFDPAWVCGEDYDLLLRAARLTGFGYAADALARYRVHPEQTGMANLPRVFKYHCQVQLDFNTRWGAACGFPPQRGQDAAREFLFGRAESLFWQREVDVLQQVCRVADDLQLSDARFTHLLRRANRPRWMYRVKDTLDSLYQRLASR</sequence>
<dbReference type="PANTHER" id="PTHR22916">
    <property type="entry name" value="GLYCOSYLTRANSFERASE"/>
    <property type="match status" value="1"/>
</dbReference>
<evidence type="ECO:0000313" key="3">
    <source>
        <dbReference type="Proteomes" id="UP000324974"/>
    </source>
</evidence>